<evidence type="ECO:0000313" key="2">
    <source>
        <dbReference type="EMBL" id="ARR02323.1"/>
    </source>
</evidence>
<organism evidence="2 3">
    <name type="scientific">Campylobacter vicugnae</name>
    <dbReference type="NCBI Taxonomy" id="1660076"/>
    <lineage>
        <taxon>Bacteria</taxon>
        <taxon>Pseudomonadati</taxon>
        <taxon>Campylobacterota</taxon>
        <taxon>Epsilonproteobacteria</taxon>
        <taxon>Campylobacterales</taxon>
        <taxon>Campylobacteraceae</taxon>
        <taxon>Campylobacter</taxon>
    </lineage>
</organism>
<dbReference type="EMBL" id="CP018791">
    <property type="protein sequence ID" value="ARR02323.1"/>
    <property type="molecule type" value="Genomic_DNA"/>
</dbReference>
<name>A0A1X9T1I8_9BACT</name>
<feature type="transmembrane region" description="Helical" evidence="1">
    <location>
        <begin position="7"/>
        <end position="26"/>
    </location>
</feature>
<keyword evidence="1" id="KW-1133">Transmembrane helix</keyword>
<dbReference type="Proteomes" id="UP000194265">
    <property type="component" value="Chromosome"/>
</dbReference>
<gene>
    <name evidence="2" type="ORF">CVIC8964_0913</name>
</gene>
<dbReference type="AlphaFoldDB" id="A0A1X9T1I8"/>
<accession>A0A1X9T1I8</accession>
<feature type="transmembrane region" description="Helical" evidence="1">
    <location>
        <begin position="38"/>
        <end position="63"/>
    </location>
</feature>
<proteinExistence type="predicted"/>
<sequence length="75" mass="8772">MSIRNAFYSWAIFISAWIMAWCVYDYEIKSFEDIASKSLITLFAMIITYPLTALSLGAILRFIDKKIRQKLRLSL</sequence>
<keyword evidence="1" id="KW-0472">Membrane</keyword>
<keyword evidence="1" id="KW-0812">Transmembrane</keyword>
<evidence type="ECO:0000256" key="1">
    <source>
        <dbReference type="SAM" id="Phobius"/>
    </source>
</evidence>
<protein>
    <submittedName>
        <fullName evidence="2">Uncharacterized protein</fullName>
    </submittedName>
</protein>
<reference evidence="2 3" key="1">
    <citation type="journal article" date="2017" name="Genome Biol. Evol.">
        <title>Comparative Genomic Analysis Identifies a Campylobacter Clade Deficient in Selenium Metabolism.</title>
        <authorList>
            <person name="Miller W.G."/>
            <person name="Yee E."/>
            <person name="Lopes B.S."/>
            <person name="Chapman M.H."/>
            <person name="Huynh S."/>
            <person name="Bono J.L."/>
            <person name="Parker C.T."/>
            <person name="Strachan N.J.C."/>
            <person name="Forbes K.J."/>
        </authorList>
    </citation>
    <scope>NUCLEOTIDE SEQUENCE [LARGE SCALE GENOMIC DNA]</scope>
    <source>
        <strain evidence="2 3">RM8964</strain>
    </source>
</reference>
<evidence type="ECO:0000313" key="3">
    <source>
        <dbReference type="Proteomes" id="UP000194265"/>
    </source>
</evidence>